<keyword evidence="3" id="KW-0732">Signal</keyword>
<dbReference type="Proteomes" id="UP000295197">
    <property type="component" value="Unassembled WGS sequence"/>
</dbReference>
<evidence type="ECO:0000256" key="3">
    <source>
        <dbReference type="SAM" id="SignalP"/>
    </source>
</evidence>
<reference evidence="4 5" key="1">
    <citation type="submission" date="2019-03" db="EMBL/GenBank/DDBJ databases">
        <title>Genomic Encyclopedia of Type Strains, Phase IV (KMG-IV): sequencing the most valuable type-strain genomes for metagenomic binning, comparative biology and taxonomic classification.</title>
        <authorList>
            <person name="Goeker M."/>
        </authorList>
    </citation>
    <scope>NUCLEOTIDE SEQUENCE [LARGE SCALE GENOMIC DNA]</scope>
    <source>
        <strain evidence="4 5">DSM 22362</strain>
    </source>
</reference>
<evidence type="ECO:0008006" key="6">
    <source>
        <dbReference type="Google" id="ProtNLM"/>
    </source>
</evidence>
<feature type="coiled-coil region" evidence="1">
    <location>
        <begin position="151"/>
        <end position="185"/>
    </location>
</feature>
<keyword evidence="2" id="KW-0812">Transmembrane</keyword>
<sequence length="199" mass="22614">MYKISLAFIFTLISFASIAQPQPTLQQKLQSNIPINSQFQTLLNQSRNQDAYFKIIRKSNVEIIQRNVADSLSRYTKEIASLKSSTSTSTQQIQSLQDSVQTLSADLAVERAKTDSISFLGMDFSKSAYHTLVWSIITVLGLAFFIVLISFRKAKVDAVEHQKTAEELQGELQTFKKKALETEQKLKRQLLDEQMKRDS</sequence>
<dbReference type="RefSeq" id="WP_132776837.1">
    <property type="nucleotide sequence ID" value="NZ_SMBZ01000006.1"/>
</dbReference>
<keyword evidence="1" id="KW-0175">Coiled coil</keyword>
<evidence type="ECO:0000313" key="4">
    <source>
        <dbReference type="EMBL" id="TCV19070.1"/>
    </source>
</evidence>
<evidence type="ECO:0000256" key="1">
    <source>
        <dbReference type="SAM" id="Coils"/>
    </source>
</evidence>
<evidence type="ECO:0000256" key="2">
    <source>
        <dbReference type="SAM" id="Phobius"/>
    </source>
</evidence>
<proteinExistence type="predicted"/>
<feature type="chain" id="PRO_5021026316" description="tRNA (Guanine-N1)-methyltransferase" evidence="3">
    <location>
        <begin position="20"/>
        <end position="199"/>
    </location>
</feature>
<dbReference type="EMBL" id="SMBZ01000006">
    <property type="protein sequence ID" value="TCV19070.1"/>
    <property type="molecule type" value="Genomic_DNA"/>
</dbReference>
<keyword evidence="2" id="KW-0472">Membrane</keyword>
<keyword evidence="2" id="KW-1133">Transmembrane helix</keyword>
<evidence type="ECO:0000313" key="5">
    <source>
        <dbReference type="Proteomes" id="UP000295197"/>
    </source>
</evidence>
<accession>A0A4R3W076</accession>
<gene>
    <name evidence="4" type="ORF">EDC17_100650</name>
</gene>
<protein>
    <recommendedName>
        <fullName evidence="6">tRNA (Guanine-N1)-methyltransferase</fullName>
    </recommendedName>
</protein>
<feature type="signal peptide" evidence="3">
    <location>
        <begin position="1"/>
        <end position="19"/>
    </location>
</feature>
<feature type="transmembrane region" description="Helical" evidence="2">
    <location>
        <begin position="132"/>
        <end position="151"/>
    </location>
</feature>
<dbReference type="AlphaFoldDB" id="A0A4R3W076"/>
<dbReference type="OrthoDB" id="981213at2"/>
<organism evidence="4 5">
    <name type="scientific">Sphingobacterium alimentarium</name>
    <dbReference type="NCBI Taxonomy" id="797292"/>
    <lineage>
        <taxon>Bacteria</taxon>
        <taxon>Pseudomonadati</taxon>
        <taxon>Bacteroidota</taxon>
        <taxon>Sphingobacteriia</taxon>
        <taxon>Sphingobacteriales</taxon>
        <taxon>Sphingobacteriaceae</taxon>
        <taxon>Sphingobacterium</taxon>
    </lineage>
</organism>
<name>A0A4R3W076_9SPHI</name>
<comment type="caution">
    <text evidence="4">The sequence shown here is derived from an EMBL/GenBank/DDBJ whole genome shotgun (WGS) entry which is preliminary data.</text>
</comment>
<keyword evidence="5" id="KW-1185">Reference proteome</keyword>